<name>A0ABQ2I0K7_9MICO</name>
<proteinExistence type="predicted"/>
<protein>
    <recommendedName>
        <fullName evidence="1">AbiEi antitoxin N-terminal domain-containing protein</fullName>
    </recommendedName>
</protein>
<sequence>MDLSSATRVLRSQDGVLSRAQALECGLDDNDLERFLRRRRLARVHPGVYVDHTGAPTWPQLAWAAVLFHWPAALAGTSALRAHGLRSVQVDGGWG</sequence>
<evidence type="ECO:0000313" key="2">
    <source>
        <dbReference type="EMBL" id="GGM94264.1"/>
    </source>
</evidence>
<dbReference type="EMBL" id="BMNZ01000003">
    <property type="protein sequence ID" value="GGM94264.1"/>
    <property type="molecule type" value="Genomic_DNA"/>
</dbReference>
<organism evidence="2 3">
    <name type="scientific">Terrabacter tumescens</name>
    <dbReference type="NCBI Taxonomy" id="60443"/>
    <lineage>
        <taxon>Bacteria</taxon>
        <taxon>Bacillati</taxon>
        <taxon>Actinomycetota</taxon>
        <taxon>Actinomycetes</taxon>
        <taxon>Micrococcales</taxon>
        <taxon>Intrasporangiaceae</taxon>
        <taxon>Terrabacter</taxon>
    </lineage>
</organism>
<accession>A0ABQ2I0K7</accession>
<reference evidence="3" key="1">
    <citation type="journal article" date="2019" name="Int. J. Syst. Evol. Microbiol.">
        <title>The Global Catalogue of Microorganisms (GCM) 10K type strain sequencing project: providing services to taxonomists for standard genome sequencing and annotation.</title>
        <authorList>
            <consortium name="The Broad Institute Genomics Platform"/>
            <consortium name="The Broad Institute Genome Sequencing Center for Infectious Disease"/>
            <person name="Wu L."/>
            <person name="Ma J."/>
        </authorList>
    </citation>
    <scope>NUCLEOTIDE SEQUENCE [LARGE SCALE GENOMIC DNA]</scope>
    <source>
        <strain evidence="3">JCM 1365</strain>
    </source>
</reference>
<keyword evidence="3" id="KW-1185">Reference proteome</keyword>
<feature type="domain" description="AbiEi antitoxin N-terminal" evidence="1">
    <location>
        <begin position="8"/>
        <end position="50"/>
    </location>
</feature>
<dbReference type="Pfam" id="PF13338">
    <property type="entry name" value="AbiEi_4"/>
    <property type="match status" value="1"/>
</dbReference>
<evidence type="ECO:0000259" key="1">
    <source>
        <dbReference type="Pfam" id="PF13338"/>
    </source>
</evidence>
<dbReference type="InterPro" id="IPR025159">
    <property type="entry name" value="AbiEi_N"/>
</dbReference>
<dbReference type="Proteomes" id="UP000623461">
    <property type="component" value="Unassembled WGS sequence"/>
</dbReference>
<evidence type="ECO:0000313" key="3">
    <source>
        <dbReference type="Proteomes" id="UP000623461"/>
    </source>
</evidence>
<dbReference type="RefSeq" id="WP_052358286.1">
    <property type="nucleotide sequence ID" value="NZ_BMNZ01000003.1"/>
</dbReference>
<gene>
    <name evidence="2" type="ORF">GCM10009721_20640</name>
</gene>
<comment type="caution">
    <text evidence="2">The sequence shown here is derived from an EMBL/GenBank/DDBJ whole genome shotgun (WGS) entry which is preliminary data.</text>
</comment>